<feature type="transmembrane region" description="Helical" evidence="6">
    <location>
        <begin position="41"/>
        <end position="65"/>
    </location>
</feature>
<feature type="domain" description="Lipopolysaccharide assembly protein A" evidence="7">
    <location>
        <begin position="23"/>
        <end position="83"/>
    </location>
</feature>
<evidence type="ECO:0000256" key="3">
    <source>
        <dbReference type="ARBA" id="ARBA00022989"/>
    </source>
</evidence>
<keyword evidence="3 6" id="KW-1133">Transmembrane helix</keyword>
<comment type="caution">
    <text evidence="8">The sequence shown here is derived from an EMBL/GenBank/DDBJ whole genome shotgun (WGS) entry which is preliminary data.</text>
</comment>
<name>A0ABS6TB91_9ENTE</name>
<accession>A0ABS6TB91</accession>
<evidence type="ECO:0000256" key="1">
    <source>
        <dbReference type="ARBA" id="ARBA00022475"/>
    </source>
</evidence>
<sequence>MKKQWKVIVGFLLVLLIVLFAVLNSQDVPVSFGFSSFKSPLIIVIIGSALIGALVVFLTSSANLFQQRKQIKQLEQQVKDFETDHDKKVDQAIADYKTDHEQEVATLTANYESMLKDKEAEINQLRNQETENKSEPLNYYD</sequence>
<protein>
    <submittedName>
        <fullName evidence="8">DUF1049 domain-containing protein</fullName>
    </submittedName>
</protein>
<evidence type="ECO:0000256" key="4">
    <source>
        <dbReference type="ARBA" id="ARBA00023136"/>
    </source>
</evidence>
<dbReference type="RefSeq" id="WP_218325218.1">
    <property type="nucleotide sequence ID" value="NZ_JAHUZB010000002.1"/>
</dbReference>
<evidence type="ECO:0000256" key="2">
    <source>
        <dbReference type="ARBA" id="ARBA00022692"/>
    </source>
</evidence>
<keyword evidence="4 6" id="KW-0472">Membrane</keyword>
<dbReference type="EMBL" id="JAHUZB010000002">
    <property type="protein sequence ID" value="MBV7390168.1"/>
    <property type="molecule type" value="Genomic_DNA"/>
</dbReference>
<dbReference type="Pfam" id="PF06305">
    <property type="entry name" value="LapA_dom"/>
    <property type="match status" value="1"/>
</dbReference>
<evidence type="ECO:0000259" key="7">
    <source>
        <dbReference type="Pfam" id="PF06305"/>
    </source>
</evidence>
<organism evidence="8 9">
    <name type="scientific">Enterococcus alishanensis</name>
    <dbReference type="NCBI Taxonomy" id="1303817"/>
    <lineage>
        <taxon>Bacteria</taxon>
        <taxon>Bacillati</taxon>
        <taxon>Bacillota</taxon>
        <taxon>Bacilli</taxon>
        <taxon>Lactobacillales</taxon>
        <taxon>Enterococcaceae</taxon>
        <taxon>Enterococcus</taxon>
    </lineage>
</organism>
<gene>
    <name evidence="8" type="ORF">KUA55_05705</name>
</gene>
<keyword evidence="1" id="KW-1003">Cell membrane</keyword>
<keyword evidence="9" id="KW-1185">Reference proteome</keyword>
<dbReference type="PANTHER" id="PTHR41335">
    <property type="entry name" value="MEMBRANE PROTEIN-RELATED"/>
    <property type="match status" value="1"/>
</dbReference>
<dbReference type="Proteomes" id="UP000774130">
    <property type="component" value="Unassembled WGS sequence"/>
</dbReference>
<keyword evidence="2 6" id="KW-0812">Transmembrane</keyword>
<evidence type="ECO:0000256" key="6">
    <source>
        <dbReference type="SAM" id="Phobius"/>
    </source>
</evidence>
<evidence type="ECO:0000313" key="8">
    <source>
        <dbReference type="EMBL" id="MBV7390168.1"/>
    </source>
</evidence>
<dbReference type="PANTHER" id="PTHR41335:SF1">
    <property type="entry name" value="MEMBRANE PROTEIN"/>
    <property type="match status" value="1"/>
</dbReference>
<proteinExistence type="predicted"/>
<evidence type="ECO:0000313" key="9">
    <source>
        <dbReference type="Proteomes" id="UP000774130"/>
    </source>
</evidence>
<evidence type="ECO:0000256" key="5">
    <source>
        <dbReference type="SAM" id="MobiDB-lite"/>
    </source>
</evidence>
<feature type="region of interest" description="Disordered" evidence="5">
    <location>
        <begin position="120"/>
        <end position="141"/>
    </location>
</feature>
<dbReference type="InterPro" id="IPR010445">
    <property type="entry name" value="LapA_dom"/>
</dbReference>
<reference evidence="8 9" key="1">
    <citation type="submission" date="2021-06" db="EMBL/GenBank/DDBJ databases">
        <title>Enterococcus alishanensis sp. nov., a novel lactic acid bacterium isolated from fresh coffee beans.</title>
        <authorList>
            <person name="Chen Y.-S."/>
        </authorList>
    </citation>
    <scope>NUCLEOTIDE SEQUENCE [LARGE SCALE GENOMIC DNA]</scope>
    <source>
        <strain evidence="8 9">ALS3</strain>
    </source>
</reference>